<comment type="function">
    <text evidence="7 10">This protein binds specifically to 23S rRNA; its binding is stimulated by other ribosomal proteins, e.g., L4, L17, and L20. It is important during the early stages of 50S assembly. It makes multiple contacts with different domains of the 23S rRNA in the assembled 50S subunit and ribosome.</text>
</comment>
<evidence type="ECO:0000256" key="1">
    <source>
        <dbReference type="ARBA" id="ARBA00009451"/>
    </source>
</evidence>
<dbReference type="GO" id="GO:0003735">
    <property type="term" value="F:structural constituent of ribosome"/>
    <property type="evidence" value="ECO:0007669"/>
    <property type="project" value="InterPro"/>
</dbReference>
<evidence type="ECO:0000256" key="7">
    <source>
        <dbReference type="HAMAP-Rule" id="MF_01331"/>
    </source>
</evidence>
<evidence type="ECO:0000256" key="3">
    <source>
        <dbReference type="ARBA" id="ARBA00022884"/>
    </source>
</evidence>
<name>A1ZGS0_MICM2</name>
<dbReference type="InterPro" id="IPR036394">
    <property type="entry name" value="Ribosomal_uL22_sf"/>
</dbReference>
<dbReference type="eggNOG" id="COG0091">
    <property type="taxonomic scope" value="Bacteria"/>
</dbReference>
<evidence type="ECO:0000256" key="8">
    <source>
        <dbReference type="RuleBase" id="RU004005"/>
    </source>
</evidence>
<feature type="region of interest" description="Disordered" evidence="11">
    <location>
        <begin position="154"/>
        <end position="173"/>
    </location>
</feature>
<evidence type="ECO:0000256" key="10">
    <source>
        <dbReference type="RuleBase" id="RU004008"/>
    </source>
</evidence>
<accession>A1ZGS0</accession>
<organism evidence="12 13">
    <name type="scientific">Microscilla marina ATCC 23134</name>
    <dbReference type="NCBI Taxonomy" id="313606"/>
    <lineage>
        <taxon>Bacteria</taxon>
        <taxon>Pseudomonadati</taxon>
        <taxon>Bacteroidota</taxon>
        <taxon>Cytophagia</taxon>
        <taxon>Cytophagales</taxon>
        <taxon>Microscillaceae</taxon>
        <taxon>Microscilla</taxon>
    </lineage>
</organism>
<dbReference type="PANTHER" id="PTHR13501:SF8">
    <property type="entry name" value="LARGE RIBOSOMAL SUBUNIT PROTEIN UL22M"/>
    <property type="match status" value="1"/>
</dbReference>
<dbReference type="Gene3D" id="3.90.470.10">
    <property type="entry name" value="Ribosomal protein L22/L17"/>
    <property type="match status" value="1"/>
</dbReference>
<gene>
    <name evidence="7" type="primary">rplV</name>
    <name evidence="12" type="ORF">M23134_08011</name>
</gene>
<dbReference type="Pfam" id="PF00237">
    <property type="entry name" value="Ribosomal_L22"/>
    <property type="match status" value="1"/>
</dbReference>
<dbReference type="GO" id="GO:0022625">
    <property type="term" value="C:cytosolic large ribosomal subunit"/>
    <property type="evidence" value="ECO:0007669"/>
    <property type="project" value="TreeGrafter"/>
</dbReference>
<keyword evidence="13" id="KW-1185">Reference proteome</keyword>
<evidence type="ECO:0000313" key="12">
    <source>
        <dbReference type="EMBL" id="EAY30189.1"/>
    </source>
</evidence>
<comment type="function">
    <text evidence="7">The globular domain of the protein is located near the polypeptide exit tunnel on the outside of the subunit, while an extended beta-hairpin is found that lines the wall of the exit tunnel in the center of the 70S ribosome.</text>
</comment>
<keyword evidence="5 7" id="KW-0687">Ribonucleoprotein</keyword>
<dbReference type="InterPro" id="IPR005727">
    <property type="entry name" value="Ribosomal_uL22_bac/chlpt-type"/>
</dbReference>
<dbReference type="InterPro" id="IPR047867">
    <property type="entry name" value="Ribosomal_uL22_bac/org-type"/>
</dbReference>
<dbReference type="CDD" id="cd00336">
    <property type="entry name" value="Ribosomal_L22"/>
    <property type="match status" value="1"/>
</dbReference>
<sequence length="173" mass="19786">MAEKETLEEIQEAPRKVKKSVRIAQRKEEIRERKEQMAGKRGAVKASLNNVPTSPRKMRLVADLVRGQKVDRALNILRFDSKVGSEYIEKLLLSAISNWANENEDRKIEDANLYIKEIFVDGGRMLKRLRPAPQGRGHRIRKRSNHITIVIDSLNPADADNTTSDNDNTENEN</sequence>
<evidence type="ECO:0000256" key="11">
    <source>
        <dbReference type="SAM" id="MobiDB-lite"/>
    </source>
</evidence>
<keyword evidence="4 7" id="KW-0689">Ribosomal protein</keyword>
<protein>
    <recommendedName>
        <fullName evidence="6 7">Large ribosomal subunit protein uL22</fullName>
    </recommendedName>
</protein>
<dbReference type="EMBL" id="AAWS01000007">
    <property type="protein sequence ID" value="EAY30189.1"/>
    <property type="molecule type" value="Genomic_DNA"/>
</dbReference>
<dbReference type="GO" id="GO:0006412">
    <property type="term" value="P:translation"/>
    <property type="evidence" value="ECO:0007669"/>
    <property type="project" value="UniProtKB-UniRule"/>
</dbReference>
<dbReference type="PANTHER" id="PTHR13501">
    <property type="entry name" value="CHLOROPLAST 50S RIBOSOMAL PROTEIN L22-RELATED"/>
    <property type="match status" value="1"/>
</dbReference>
<evidence type="ECO:0000256" key="4">
    <source>
        <dbReference type="ARBA" id="ARBA00022980"/>
    </source>
</evidence>
<dbReference type="GO" id="GO:0019843">
    <property type="term" value="F:rRNA binding"/>
    <property type="evidence" value="ECO:0007669"/>
    <property type="project" value="UniProtKB-UniRule"/>
</dbReference>
<dbReference type="InterPro" id="IPR001063">
    <property type="entry name" value="Ribosomal_uL22"/>
</dbReference>
<dbReference type="Proteomes" id="UP000004095">
    <property type="component" value="Unassembled WGS sequence"/>
</dbReference>
<evidence type="ECO:0000256" key="5">
    <source>
        <dbReference type="ARBA" id="ARBA00023274"/>
    </source>
</evidence>
<comment type="caution">
    <text evidence="12">The sequence shown here is derived from an EMBL/GenBank/DDBJ whole genome shotgun (WGS) entry which is preliminary data.</text>
</comment>
<evidence type="ECO:0000313" key="13">
    <source>
        <dbReference type="Proteomes" id="UP000004095"/>
    </source>
</evidence>
<evidence type="ECO:0000256" key="6">
    <source>
        <dbReference type="ARBA" id="ARBA00035207"/>
    </source>
</evidence>
<keyword evidence="2 7" id="KW-0699">rRNA-binding</keyword>
<reference evidence="12 13" key="1">
    <citation type="submission" date="2007-01" db="EMBL/GenBank/DDBJ databases">
        <authorList>
            <person name="Haygood M."/>
            <person name="Podell S."/>
            <person name="Anderson C."/>
            <person name="Hopkinson B."/>
            <person name="Roe K."/>
            <person name="Barbeau K."/>
            <person name="Gaasterland T."/>
            <person name="Ferriera S."/>
            <person name="Johnson J."/>
            <person name="Kravitz S."/>
            <person name="Beeson K."/>
            <person name="Sutton G."/>
            <person name="Rogers Y.-H."/>
            <person name="Friedman R."/>
            <person name="Frazier M."/>
            <person name="Venter J.C."/>
        </authorList>
    </citation>
    <scope>NUCLEOTIDE SEQUENCE [LARGE SCALE GENOMIC DNA]</scope>
    <source>
        <strain evidence="12 13">ATCC 23134</strain>
    </source>
</reference>
<dbReference type="AlphaFoldDB" id="A1ZGS0"/>
<comment type="similarity">
    <text evidence="1 7 8">Belongs to the universal ribosomal protein uL22 family.</text>
</comment>
<comment type="subunit">
    <text evidence="7 9">Part of the 50S ribosomal subunit.</text>
</comment>
<proteinExistence type="inferred from homology"/>
<dbReference type="SUPFAM" id="SSF54843">
    <property type="entry name" value="Ribosomal protein L22"/>
    <property type="match status" value="1"/>
</dbReference>
<evidence type="ECO:0000256" key="2">
    <source>
        <dbReference type="ARBA" id="ARBA00022730"/>
    </source>
</evidence>
<dbReference type="NCBIfam" id="TIGR01044">
    <property type="entry name" value="rplV_bact"/>
    <property type="match status" value="1"/>
</dbReference>
<dbReference type="HAMAP" id="MF_01331_B">
    <property type="entry name" value="Ribosomal_uL22_B"/>
    <property type="match status" value="1"/>
</dbReference>
<dbReference type="RefSeq" id="WP_002695049.1">
    <property type="nucleotide sequence ID" value="NZ_AAWS01000007.1"/>
</dbReference>
<dbReference type="OrthoDB" id="9805969at2"/>
<keyword evidence="3 7" id="KW-0694">RNA-binding</keyword>
<feature type="compositionally biased region" description="Low complexity" evidence="11">
    <location>
        <begin position="155"/>
        <end position="166"/>
    </location>
</feature>
<evidence type="ECO:0000256" key="9">
    <source>
        <dbReference type="RuleBase" id="RU004006"/>
    </source>
</evidence>